<evidence type="ECO:0000256" key="1">
    <source>
        <dbReference type="ARBA" id="ARBA00011073"/>
    </source>
</evidence>
<dbReference type="InterPro" id="IPR023827">
    <property type="entry name" value="Peptidase_S8_Asp-AS"/>
</dbReference>
<dbReference type="SUPFAM" id="SSF52743">
    <property type="entry name" value="Subtilisin-like"/>
    <property type="match status" value="1"/>
</dbReference>
<dbReference type="InterPro" id="IPR034074">
    <property type="entry name" value="Y4bN_pept_dom"/>
</dbReference>
<comment type="similarity">
    <text evidence="1 5">Belongs to the peptidase S8 family.</text>
</comment>
<name>A0A4R7Z6L4_9FIRM</name>
<dbReference type="AlphaFoldDB" id="A0A4R7Z6L4"/>
<reference evidence="7 8" key="1">
    <citation type="submission" date="2019-03" db="EMBL/GenBank/DDBJ databases">
        <title>Subsurface microbial communities from deep shales in Ohio and West Virginia, USA.</title>
        <authorList>
            <person name="Wrighton K."/>
        </authorList>
    </citation>
    <scope>NUCLEOTIDE SEQUENCE [LARGE SCALE GENOMIC DNA]</scope>
    <source>
        <strain evidence="7 8">MSL9.2</strain>
    </source>
</reference>
<dbReference type="InterPro" id="IPR000209">
    <property type="entry name" value="Peptidase_S8/S53_dom"/>
</dbReference>
<sequence length="764" mass="87640">MSDKNERLPIKVVFSRKQDKTKNTGGGQTKFFGEVTPELRKSLSDKFVSLNKYYSKNFKEFPEVPCVGKIKIKNKAIAKSHKPNKIFNPDTCPIIGSNTFDEIFIKLTKTGIDTVISEMKNNSTEKFKSNLTVIDNILPYTSEDIFSEFSKEEMYKQINSGRPVKLKLFNFDNQQDNKNSHQNFYRLLEKYNLIDNLEEISFSDLFKTFKVNNCDKNSLDNIAGFSALKTISPIRTINTAPIKSYSVKSIDPSEYKKPGKSEYPVIGVVDSGIKADHPLLEPWIYARESFVPEEYQNNQHGTFVAGLIQYGDIFNNFKNRSNQKFKFLDVVVIPNDDPQYGKVDHLTEDQFIEIMNEVVPKYSNEVKIWNLSLGSSIMCKNDEISDLAVFLDELSDKYEVKFILSSGNYNTPPFRSWPPVKDLGENDRITSPADSIRSLTVGSIAHKDSDNSIVKKHEPSPFSRRGPGANYVIKPEVVDYGGNLDSEWSCNNLGVFSLGEDCSIFENIGTSFSTPLVTNTYAAINNSLDNQDLLTSKALLIHSARLSNSVKINKDEENKYYGFGHPNILPADILSCRNDKVTLIFNELIKKGEHLELYDFPYPESLLRNNKWYGEIYMTLAYDPPLDPNFGQEYCRVNINASLGTYKEINENGELKFDYSGEVPLEKNWDSKYEKERIQNGFKWSPIKSYYRKIPRGIKNQDWKLRVDFLNRNENNTAKQRFVLVITIIDPEGADIYTDVVNQLRQNAFTFNNLKLKQQVRQRY</sequence>
<feature type="active site" description="Charge relay system" evidence="5">
    <location>
        <position position="511"/>
    </location>
</feature>
<dbReference type="PROSITE" id="PS00136">
    <property type="entry name" value="SUBTILASE_ASP"/>
    <property type="match status" value="1"/>
</dbReference>
<evidence type="ECO:0000313" key="8">
    <source>
        <dbReference type="Proteomes" id="UP000294697"/>
    </source>
</evidence>
<evidence type="ECO:0000313" key="7">
    <source>
        <dbReference type="EMBL" id="TDW06453.1"/>
    </source>
</evidence>
<comment type="caution">
    <text evidence="7">The sequence shown here is derived from an EMBL/GenBank/DDBJ whole genome shotgun (WGS) entry which is preliminary data.</text>
</comment>
<dbReference type="CDD" id="cd04847">
    <property type="entry name" value="Peptidases_S8_Subtilisin_like_2"/>
    <property type="match status" value="1"/>
</dbReference>
<dbReference type="Proteomes" id="UP000294697">
    <property type="component" value="Unassembled WGS sequence"/>
</dbReference>
<dbReference type="PROSITE" id="PS51892">
    <property type="entry name" value="SUBTILASE"/>
    <property type="match status" value="1"/>
</dbReference>
<evidence type="ECO:0000256" key="3">
    <source>
        <dbReference type="ARBA" id="ARBA00022801"/>
    </source>
</evidence>
<dbReference type="PRINTS" id="PR00723">
    <property type="entry name" value="SUBTILISIN"/>
</dbReference>
<evidence type="ECO:0000256" key="2">
    <source>
        <dbReference type="ARBA" id="ARBA00022670"/>
    </source>
</evidence>
<dbReference type="Pfam" id="PF00082">
    <property type="entry name" value="Peptidase_S8"/>
    <property type="match status" value="1"/>
</dbReference>
<evidence type="ECO:0000259" key="6">
    <source>
        <dbReference type="Pfam" id="PF00082"/>
    </source>
</evidence>
<dbReference type="EMBL" id="SODA01000005">
    <property type="protein sequence ID" value="TDW06453.1"/>
    <property type="molecule type" value="Genomic_DNA"/>
</dbReference>
<dbReference type="OrthoDB" id="9759014at2"/>
<gene>
    <name evidence="7" type="ORF">C8C77_10589</name>
</gene>
<feature type="active site" description="Charge relay system" evidence="5">
    <location>
        <position position="270"/>
    </location>
</feature>
<feature type="domain" description="Peptidase S8/S53" evidence="6">
    <location>
        <begin position="264"/>
        <end position="564"/>
    </location>
</feature>
<accession>A0A4R7Z6L4</accession>
<evidence type="ECO:0000256" key="4">
    <source>
        <dbReference type="ARBA" id="ARBA00022825"/>
    </source>
</evidence>
<dbReference type="InterPro" id="IPR015500">
    <property type="entry name" value="Peptidase_S8_subtilisin-rel"/>
</dbReference>
<protein>
    <submittedName>
        <fullName evidence="7">Subtilase family protein</fullName>
    </submittedName>
</protein>
<evidence type="ECO:0000256" key="5">
    <source>
        <dbReference type="PROSITE-ProRule" id="PRU01240"/>
    </source>
</evidence>
<keyword evidence="4 5" id="KW-0720">Serine protease</keyword>
<proteinExistence type="inferred from homology"/>
<dbReference type="PANTHER" id="PTHR43806:SF11">
    <property type="entry name" value="CEREVISIN-RELATED"/>
    <property type="match status" value="1"/>
</dbReference>
<dbReference type="Gene3D" id="3.40.50.200">
    <property type="entry name" value="Peptidase S8/S53 domain"/>
    <property type="match status" value="1"/>
</dbReference>
<dbReference type="InterPro" id="IPR050131">
    <property type="entry name" value="Peptidase_S8_subtilisin-like"/>
</dbReference>
<dbReference type="InterPro" id="IPR036852">
    <property type="entry name" value="Peptidase_S8/S53_dom_sf"/>
</dbReference>
<feature type="active site" description="Charge relay system" evidence="5">
    <location>
        <position position="300"/>
    </location>
</feature>
<keyword evidence="3 5" id="KW-0378">Hydrolase</keyword>
<dbReference type="GO" id="GO:0006508">
    <property type="term" value="P:proteolysis"/>
    <property type="evidence" value="ECO:0007669"/>
    <property type="project" value="UniProtKB-KW"/>
</dbReference>
<organism evidence="7 8">
    <name type="scientific">Halanaerobium saccharolyticum</name>
    <dbReference type="NCBI Taxonomy" id="43595"/>
    <lineage>
        <taxon>Bacteria</taxon>
        <taxon>Bacillati</taxon>
        <taxon>Bacillota</taxon>
        <taxon>Clostridia</taxon>
        <taxon>Halanaerobiales</taxon>
        <taxon>Halanaerobiaceae</taxon>
        <taxon>Halanaerobium</taxon>
    </lineage>
</organism>
<dbReference type="GO" id="GO:0004252">
    <property type="term" value="F:serine-type endopeptidase activity"/>
    <property type="evidence" value="ECO:0007669"/>
    <property type="project" value="UniProtKB-UniRule"/>
</dbReference>
<dbReference type="PANTHER" id="PTHR43806">
    <property type="entry name" value="PEPTIDASE S8"/>
    <property type="match status" value="1"/>
</dbReference>
<dbReference type="RefSeq" id="WP_111570694.1">
    <property type="nucleotide sequence ID" value="NZ_QLME01000001.1"/>
</dbReference>
<keyword evidence="2 5" id="KW-0645">Protease</keyword>